<dbReference type="PANTHER" id="PTHR21530:SF7">
    <property type="entry name" value="TRAB DOMAIN-CONTAINING PROTEIN"/>
    <property type="match status" value="1"/>
</dbReference>
<evidence type="ECO:0000313" key="2">
    <source>
        <dbReference type="EMBL" id="JAP47153.1"/>
    </source>
</evidence>
<accession>A0A0X3P692</accession>
<name>A0A0X3P692_SCHSO</name>
<dbReference type="InterPro" id="IPR002816">
    <property type="entry name" value="TraB/PrgY/GumN_fam"/>
</dbReference>
<dbReference type="InterPro" id="IPR046345">
    <property type="entry name" value="TraB_PrgY-like"/>
</dbReference>
<dbReference type="AlphaFoldDB" id="A0A0X3P692"/>
<evidence type="ECO:0000256" key="1">
    <source>
        <dbReference type="SAM" id="MobiDB-lite"/>
    </source>
</evidence>
<organism evidence="2">
    <name type="scientific">Schistocephalus solidus</name>
    <name type="common">Tapeworm</name>
    <dbReference type="NCBI Taxonomy" id="70667"/>
    <lineage>
        <taxon>Eukaryota</taxon>
        <taxon>Metazoa</taxon>
        <taxon>Spiralia</taxon>
        <taxon>Lophotrochozoa</taxon>
        <taxon>Platyhelminthes</taxon>
        <taxon>Cestoda</taxon>
        <taxon>Eucestoda</taxon>
        <taxon>Diphyllobothriidea</taxon>
        <taxon>Diphyllobothriidae</taxon>
        <taxon>Schistocephalus</taxon>
    </lineage>
</organism>
<dbReference type="EMBL" id="GEEE01016072">
    <property type="protein sequence ID" value="JAP47153.1"/>
    <property type="molecule type" value="Transcribed_RNA"/>
</dbReference>
<feature type="region of interest" description="Disordered" evidence="1">
    <location>
        <begin position="286"/>
        <end position="334"/>
    </location>
</feature>
<reference evidence="2" key="1">
    <citation type="submission" date="2016-01" db="EMBL/GenBank/DDBJ databases">
        <title>Reference transcriptome for the parasite Schistocephalus solidus: insights into the molecular evolution of parasitism.</title>
        <authorList>
            <person name="Hebert F.O."/>
            <person name="Grambauer S."/>
            <person name="Barber I."/>
            <person name="Landry C.R."/>
            <person name="Aubin-Horth N."/>
        </authorList>
    </citation>
    <scope>NUCLEOTIDE SEQUENCE</scope>
</reference>
<dbReference type="PANTHER" id="PTHR21530">
    <property type="entry name" value="PHEROMONE SHUTDOWN PROTEIN"/>
    <property type="match status" value="1"/>
</dbReference>
<dbReference type="CDD" id="cd14726">
    <property type="entry name" value="TraB_PrgY-like"/>
    <property type="match status" value="1"/>
</dbReference>
<dbReference type="Pfam" id="PF01963">
    <property type="entry name" value="TraB_PrgY_gumN"/>
    <property type="match status" value="1"/>
</dbReference>
<sequence>YFVQWLYVFALQLAAHPWRLRVVFGMSIEPFDENPSPDAENSDGENVQEYISSSVRFFEDVKKVRKSPFALPETVTLIECENGTKVYIVGTAHFSSESIQDVNYVIDHTLPDFVLVELCRGRGHSMMMDEDEIRKQIKENSIFSFVKTLGVSHGLLQYLLLRFTSCIMDQIGMAPGGEFRAAFKRAAQQPHCHLILGDRPITVTLSRTLDAFSLWQKIRLFCALLFNFESISKEEIEAMKKHDLLEELLKNMAGSFPELSRVILKERDLFLARSIWEVCGFPQTTLAPSSTSNGGEDEDERSVVHRRQPQQPPPASCPATDASGDVQEEESGDAVDASGKIRCCPEWPTLAQLPRVVVAVVGIGHVAGIRAALPRAATISKAELLEVKPPSRSWALFKWTSKFFILSSLAYGAYWLLYATYRTGHFCCEQVMHAYSRLVTI</sequence>
<proteinExistence type="predicted"/>
<gene>
    <name evidence="2" type="primary">TRABD</name>
    <name evidence="2" type="ORF">TR142287</name>
</gene>
<protein>
    <submittedName>
        <fullName evidence="2">TraB domain-containing protein</fullName>
    </submittedName>
</protein>
<feature type="non-terminal residue" evidence="2">
    <location>
        <position position="1"/>
    </location>
</feature>